<protein>
    <recommendedName>
        <fullName evidence="7">TRAP transporter large permease protein</fullName>
    </recommendedName>
</protein>
<sequence>MLPVFLTFSALTLITCGLMIGVAAALVSIIGGMALFGDPFGARVPMMISRFAIDRIDNFLLLAVPFFILAGRLMNTGGVTVRLFDFVAVLVQPLRGGLGYANVMASFVFAGMSGSATADVVGLGSIEMKAMRSNGYPEGFSAGVTAASSLLGPVIPPSIVLIAYAVQAEQSVATLFLAAIVPGILLAACFMVWVFLESRRLKLPAGSWPSGREVRIKALHAILPLLTPGIILAAIYGGIFTPTEAAAVAVLYALLLTTFVYREMNWRTFLAELKGTALDTATLMFIIAMTSAFGVIMLRLGLPQAMVGIVVGISENPTIVMFLMLVVWLLVGCFMAQTPAIIILTPILMPIADRFGFDMIHFGIVMAMALTIGLLTPPVGMVLYALRKVADVPLAILFRVVMPYIVIAILFISLLILVPQLVTALPYAFGMH</sequence>
<evidence type="ECO:0000256" key="1">
    <source>
        <dbReference type="ARBA" id="ARBA00004429"/>
    </source>
</evidence>
<keyword evidence="7" id="KW-0813">Transport</keyword>
<evidence type="ECO:0000256" key="2">
    <source>
        <dbReference type="ARBA" id="ARBA00022475"/>
    </source>
</evidence>
<evidence type="ECO:0000256" key="7">
    <source>
        <dbReference type="RuleBase" id="RU369079"/>
    </source>
</evidence>
<keyword evidence="2" id="KW-1003">Cell membrane</keyword>
<evidence type="ECO:0000256" key="3">
    <source>
        <dbReference type="ARBA" id="ARBA00022519"/>
    </source>
</evidence>
<feature type="transmembrane region" description="Helical" evidence="7">
    <location>
        <begin position="282"/>
        <end position="302"/>
    </location>
</feature>
<dbReference type="RefSeq" id="WP_119001248.1">
    <property type="nucleotide sequence ID" value="NZ_QWGP01000034.1"/>
</dbReference>
<gene>
    <name evidence="9" type="ORF">D1114_20245</name>
</gene>
<evidence type="ECO:0000313" key="9">
    <source>
        <dbReference type="EMBL" id="RHZ91388.1"/>
    </source>
</evidence>
<dbReference type="Proteomes" id="UP000266305">
    <property type="component" value="Unassembled WGS sequence"/>
</dbReference>
<comment type="subunit">
    <text evidence="7">The complex comprises the extracytoplasmic solute receptor protein and the two transmembrane proteins.</text>
</comment>
<dbReference type="GO" id="GO:0022857">
    <property type="term" value="F:transmembrane transporter activity"/>
    <property type="evidence" value="ECO:0007669"/>
    <property type="project" value="UniProtKB-UniRule"/>
</dbReference>
<feature type="transmembrane region" description="Helical" evidence="7">
    <location>
        <begin position="142"/>
        <end position="166"/>
    </location>
</feature>
<evidence type="ECO:0000259" key="8">
    <source>
        <dbReference type="Pfam" id="PF06808"/>
    </source>
</evidence>
<feature type="transmembrane region" description="Helical" evidence="7">
    <location>
        <begin position="6"/>
        <end position="37"/>
    </location>
</feature>
<dbReference type="Pfam" id="PF06808">
    <property type="entry name" value="DctM"/>
    <property type="match status" value="1"/>
</dbReference>
<organism evidence="9 10">
    <name type="scientific">Cereibacter sphaeroides</name>
    <name type="common">Rhodobacter sphaeroides</name>
    <dbReference type="NCBI Taxonomy" id="1063"/>
    <lineage>
        <taxon>Bacteria</taxon>
        <taxon>Pseudomonadati</taxon>
        <taxon>Pseudomonadota</taxon>
        <taxon>Alphaproteobacteria</taxon>
        <taxon>Rhodobacterales</taxon>
        <taxon>Paracoccaceae</taxon>
        <taxon>Cereibacter</taxon>
    </lineage>
</organism>
<feature type="transmembrane region" description="Helical" evidence="7">
    <location>
        <begin position="360"/>
        <end position="384"/>
    </location>
</feature>
<feature type="transmembrane region" description="Helical" evidence="7">
    <location>
        <begin position="217"/>
        <end position="239"/>
    </location>
</feature>
<feature type="transmembrane region" description="Helical" evidence="7">
    <location>
        <begin position="322"/>
        <end position="348"/>
    </location>
</feature>
<evidence type="ECO:0000256" key="6">
    <source>
        <dbReference type="ARBA" id="ARBA00023136"/>
    </source>
</evidence>
<reference evidence="9 10" key="1">
    <citation type="submission" date="2018-08" db="EMBL/GenBank/DDBJ databases">
        <title>Draft genome sequence of Rhodobacter sphaeroides FY.</title>
        <authorList>
            <person name="Rayyan A."/>
            <person name="Meyer T.E."/>
            <person name="Kyndt J.A."/>
        </authorList>
    </citation>
    <scope>NUCLEOTIDE SEQUENCE [LARGE SCALE GENOMIC DNA]</scope>
    <source>
        <strain evidence="9 10">FY</strain>
    </source>
</reference>
<dbReference type="InterPro" id="IPR010656">
    <property type="entry name" value="DctM"/>
</dbReference>
<dbReference type="GO" id="GO:0005886">
    <property type="term" value="C:plasma membrane"/>
    <property type="evidence" value="ECO:0007669"/>
    <property type="project" value="UniProtKB-SubCell"/>
</dbReference>
<keyword evidence="6 7" id="KW-0472">Membrane</keyword>
<dbReference type="PANTHER" id="PTHR33362">
    <property type="entry name" value="SIALIC ACID TRAP TRANSPORTER PERMEASE PROTEIN SIAT-RELATED"/>
    <property type="match status" value="1"/>
</dbReference>
<proteinExistence type="inferred from homology"/>
<keyword evidence="3 7" id="KW-0997">Cell inner membrane</keyword>
<dbReference type="AlphaFoldDB" id="A0AAX1UFS6"/>
<comment type="subcellular location">
    <subcellularLocation>
        <location evidence="1 7">Cell inner membrane</location>
        <topology evidence="1 7">Multi-pass membrane protein</topology>
    </subcellularLocation>
</comment>
<evidence type="ECO:0000256" key="4">
    <source>
        <dbReference type="ARBA" id="ARBA00022692"/>
    </source>
</evidence>
<feature type="transmembrane region" description="Helical" evidence="7">
    <location>
        <begin position="404"/>
        <end position="429"/>
    </location>
</feature>
<accession>A0AAX1UFS6</accession>
<keyword evidence="4 7" id="KW-0812">Transmembrane</keyword>
<evidence type="ECO:0000313" key="10">
    <source>
        <dbReference type="Proteomes" id="UP000266305"/>
    </source>
</evidence>
<evidence type="ECO:0000256" key="5">
    <source>
        <dbReference type="ARBA" id="ARBA00022989"/>
    </source>
</evidence>
<keyword evidence="5 7" id="KW-1133">Transmembrane helix</keyword>
<comment type="similarity">
    <text evidence="7">Belongs to the TRAP transporter large permease family.</text>
</comment>
<dbReference type="NCBIfam" id="TIGR00786">
    <property type="entry name" value="dctM"/>
    <property type="match status" value="1"/>
</dbReference>
<comment type="caution">
    <text evidence="9">The sequence shown here is derived from an EMBL/GenBank/DDBJ whole genome shotgun (WGS) entry which is preliminary data.</text>
</comment>
<feature type="transmembrane region" description="Helical" evidence="7">
    <location>
        <begin position="172"/>
        <end position="196"/>
    </location>
</feature>
<name>A0AAX1UFS6_CERSP</name>
<feature type="transmembrane region" description="Helical" evidence="7">
    <location>
        <begin position="58"/>
        <end position="79"/>
    </location>
</feature>
<dbReference type="EMBL" id="QWGP01000034">
    <property type="protein sequence ID" value="RHZ91388.1"/>
    <property type="molecule type" value="Genomic_DNA"/>
</dbReference>
<feature type="domain" description="TRAP C4-dicarboxylate transport system permease DctM subunit" evidence="8">
    <location>
        <begin position="10"/>
        <end position="421"/>
    </location>
</feature>
<feature type="transmembrane region" description="Helical" evidence="7">
    <location>
        <begin position="99"/>
        <end position="121"/>
    </location>
</feature>
<feature type="transmembrane region" description="Helical" evidence="7">
    <location>
        <begin position="245"/>
        <end position="261"/>
    </location>
</feature>
<dbReference type="InterPro" id="IPR004681">
    <property type="entry name" value="TRAP_DctM"/>
</dbReference>
<dbReference type="PIRSF" id="PIRSF006066">
    <property type="entry name" value="HI0050"/>
    <property type="match status" value="1"/>
</dbReference>
<comment type="function">
    <text evidence="7">Part of the tripartite ATP-independent periplasmic (TRAP) transport system.</text>
</comment>